<dbReference type="EMBL" id="JAGEUA010000010">
    <property type="protein sequence ID" value="KAL0963414.1"/>
    <property type="molecule type" value="Genomic_DNA"/>
</dbReference>
<feature type="compositionally biased region" description="Basic residues" evidence="1">
    <location>
        <begin position="1"/>
        <end position="11"/>
    </location>
</feature>
<sequence length="88" mass="9809">MGNCACRRKRKETNEEGQDGDDPTAIETDKKDEDLTYATIEHCNTQTTRVILEAGNDDCDYAIISLPTVAAPKLPIKEDVSDDYVLME</sequence>
<protein>
    <submittedName>
        <fullName evidence="2">Uncharacterized protein</fullName>
    </submittedName>
</protein>
<evidence type="ECO:0000313" key="3">
    <source>
        <dbReference type="Proteomes" id="UP001557470"/>
    </source>
</evidence>
<evidence type="ECO:0000256" key="1">
    <source>
        <dbReference type="SAM" id="MobiDB-lite"/>
    </source>
</evidence>
<feature type="compositionally biased region" description="Acidic residues" evidence="1">
    <location>
        <begin position="15"/>
        <end position="24"/>
    </location>
</feature>
<dbReference type="Proteomes" id="UP001557470">
    <property type="component" value="Unassembled WGS sequence"/>
</dbReference>
<feature type="region of interest" description="Disordered" evidence="1">
    <location>
        <begin position="1"/>
        <end position="32"/>
    </location>
</feature>
<proteinExistence type="predicted"/>
<comment type="caution">
    <text evidence="2">The sequence shown here is derived from an EMBL/GenBank/DDBJ whole genome shotgun (WGS) entry which is preliminary data.</text>
</comment>
<accession>A0ABD0VYK9</accession>
<keyword evidence="3" id="KW-1185">Reference proteome</keyword>
<reference evidence="2 3" key="1">
    <citation type="submission" date="2024-06" db="EMBL/GenBank/DDBJ databases">
        <authorList>
            <person name="Pan Q."/>
            <person name="Wen M."/>
            <person name="Jouanno E."/>
            <person name="Zahm M."/>
            <person name="Klopp C."/>
            <person name="Cabau C."/>
            <person name="Louis A."/>
            <person name="Berthelot C."/>
            <person name="Parey E."/>
            <person name="Roest Crollius H."/>
            <person name="Montfort J."/>
            <person name="Robinson-Rechavi M."/>
            <person name="Bouchez O."/>
            <person name="Lampietro C."/>
            <person name="Lopez Roques C."/>
            <person name="Donnadieu C."/>
            <person name="Postlethwait J."/>
            <person name="Bobe J."/>
            <person name="Verreycken H."/>
            <person name="Guiguen Y."/>
        </authorList>
    </citation>
    <scope>NUCLEOTIDE SEQUENCE [LARGE SCALE GENOMIC DNA]</scope>
    <source>
        <strain evidence="2">Up_M1</strain>
        <tissue evidence="2">Testis</tissue>
    </source>
</reference>
<name>A0ABD0VYK9_UMBPY</name>
<dbReference type="AlphaFoldDB" id="A0ABD0VYK9"/>
<organism evidence="2 3">
    <name type="scientific">Umbra pygmaea</name>
    <name type="common">Eastern mudminnow</name>
    <dbReference type="NCBI Taxonomy" id="75934"/>
    <lineage>
        <taxon>Eukaryota</taxon>
        <taxon>Metazoa</taxon>
        <taxon>Chordata</taxon>
        <taxon>Craniata</taxon>
        <taxon>Vertebrata</taxon>
        <taxon>Euteleostomi</taxon>
        <taxon>Actinopterygii</taxon>
        <taxon>Neopterygii</taxon>
        <taxon>Teleostei</taxon>
        <taxon>Protacanthopterygii</taxon>
        <taxon>Esociformes</taxon>
        <taxon>Umbridae</taxon>
        <taxon>Umbra</taxon>
    </lineage>
</organism>
<evidence type="ECO:0000313" key="2">
    <source>
        <dbReference type="EMBL" id="KAL0963414.1"/>
    </source>
</evidence>
<gene>
    <name evidence="2" type="ORF">UPYG_G00306120</name>
</gene>